<feature type="transmembrane region" description="Helical" evidence="7">
    <location>
        <begin position="28"/>
        <end position="55"/>
    </location>
</feature>
<dbReference type="CDD" id="cd06261">
    <property type="entry name" value="TM_PBP2"/>
    <property type="match status" value="1"/>
</dbReference>
<evidence type="ECO:0000259" key="8">
    <source>
        <dbReference type="PROSITE" id="PS50928"/>
    </source>
</evidence>
<keyword evidence="2 7" id="KW-0813">Transport</keyword>
<dbReference type="PANTHER" id="PTHR43227">
    <property type="entry name" value="BLL4140 PROTEIN"/>
    <property type="match status" value="1"/>
</dbReference>
<name>A0A329LS13_9BACL</name>
<evidence type="ECO:0000256" key="3">
    <source>
        <dbReference type="ARBA" id="ARBA00022475"/>
    </source>
</evidence>
<evidence type="ECO:0000256" key="5">
    <source>
        <dbReference type="ARBA" id="ARBA00022989"/>
    </source>
</evidence>
<feature type="transmembrane region" description="Helical" evidence="7">
    <location>
        <begin position="224"/>
        <end position="242"/>
    </location>
</feature>
<feature type="transmembrane region" description="Helical" evidence="7">
    <location>
        <begin position="191"/>
        <end position="212"/>
    </location>
</feature>
<organism evidence="9 10">
    <name type="scientific">Paenibacillus contaminans</name>
    <dbReference type="NCBI Taxonomy" id="450362"/>
    <lineage>
        <taxon>Bacteria</taxon>
        <taxon>Bacillati</taxon>
        <taxon>Bacillota</taxon>
        <taxon>Bacilli</taxon>
        <taxon>Bacillales</taxon>
        <taxon>Paenibacillaceae</taxon>
        <taxon>Paenibacillus</taxon>
    </lineage>
</organism>
<evidence type="ECO:0000256" key="6">
    <source>
        <dbReference type="ARBA" id="ARBA00023136"/>
    </source>
</evidence>
<sequence>MRLRQTKIQSIVEGVRMELIQKINRYKLLYVLLSGALIWTLVFCYAPMLGIVMAFQDFNIFKGFLGSDFVGLKHFVSIFTDPVFQKAIWNTLLYNSVILFAGFPCPIILALLFNELRGRFFKRTVQTISYLPYFLSWISVVALFYAFFEMGGPFNDLKVMILGEQVERTNILMDPDHFLGILFGSHLWKNVGWSSVIFLAAIASIDSQLYEAAVMDGAGRWKQALYITLPGIWPTVMIIFILSSGSLVSSNFEQVFGFQNLYTMEQTQVVNTVVYKLGVQQGNYSLATAFGLAQGIMSFLIVYVVNLIAKKLSNISIW</sequence>
<dbReference type="SUPFAM" id="SSF161098">
    <property type="entry name" value="MetI-like"/>
    <property type="match status" value="1"/>
</dbReference>
<comment type="caution">
    <text evidence="9">The sequence shown here is derived from an EMBL/GenBank/DDBJ whole genome shotgun (WGS) entry which is preliminary data.</text>
</comment>
<feature type="transmembrane region" description="Helical" evidence="7">
    <location>
        <begin position="92"/>
        <end position="116"/>
    </location>
</feature>
<comment type="similarity">
    <text evidence="7">Belongs to the binding-protein-dependent transport system permease family.</text>
</comment>
<dbReference type="EMBL" id="QMFB01000046">
    <property type="protein sequence ID" value="RAV09936.1"/>
    <property type="molecule type" value="Genomic_DNA"/>
</dbReference>
<dbReference type="Pfam" id="PF00528">
    <property type="entry name" value="BPD_transp_1"/>
    <property type="match status" value="1"/>
</dbReference>
<comment type="subcellular location">
    <subcellularLocation>
        <location evidence="1 7">Cell membrane</location>
        <topology evidence="1 7">Multi-pass membrane protein</topology>
    </subcellularLocation>
</comment>
<evidence type="ECO:0000256" key="2">
    <source>
        <dbReference type="ARBA" id="ARBA00022448"/>
    </source>
</evidence>
<dbReference type="PANTHER" id="PTHR43227:SF11">
    <property type="entry name" value="BLL4140 PROTEIN"/>
    <property type="match status" value="1"/>
</dbReference>
<feature type="domain" description="ABC transmembrane type-1" evidence="8">
    <location>
        <begin position="88"/>
        <end position="309"/>
    </location>
</feature>
<keyword evidence="10" id="KW-1185">Reference proteome</keyword>
<dbReference type="Proteomes" id="UP000250369">
    <property type="component" value="Unassembled WGS sequence"/>
</dbReference>
<keyword evidence="5 7" id="KW-1133">Transmembrane helix</keyword>
<dbReference type="GO" id="GO:0005886">
    <property type="term" value="C:plasma membrane"/>
    <property type="evidence" value="ECO:0007669"/>
    <property type="project" value="UniProtKB-SubCell"/>
</dbReference>
<keyword evidence="4 7" id="KW-0812">Transmembrane</keyword>
<keyword evidence="6 7" id="KW-0472">Membrane</keyword>
<dbReference type="AlphaFoldDB" id="A0A329LS13"/>
<evidence type="ECO:0000256" key="4">
    <source>
        <dbReference type="ARBA" id="ARBA00022692"/>
    </source>
</evidence>
<dbReference type="PROSITE" id="PS50928">
    <property type="entry name" value="ABC_TM1"/>
    <property type="match status" value="1"/>
</dbReference>
<keyword evidence="3" id="KW-1003">Cell membrane</keyword>
<evidence type="ECO:0000256" key="1">
    <source>
        <dbReference type="ARBA" id="ARBA00004651"/>
    </source>
</evidence>
<evidence type="ECO:0000313" key="9">
    <source>
        <dbReference type="EMBL" id="RAV09936.1"/>
    </source>
</evidence>
<accession>A0A329LS13</accession>
<dbReference type="InterPro" id="IPR000515">
    <property type="entry name" value="MetI-like"/>
</dbReference>
<evidence type="ECO:0000313" key="10">
    <source>
        <dbReference type="Proteomes" id="UP000250369"/>
    </source>
</evidence>
<dbReference type="InterPro" id="IPR035906">
    <property type="entry name" value="MetI-like_sf"/>
</dbReference>
<dbReference type="Gene3D" id="1.10.3720.10">
    <property type="entry name" value="MetI-like"/>
    <property type="match status" value="1"/>
</dbReference>
<dbReference type="GO" id="GO:0055085">
    <property type="term" value="P:transmembrane transport"/>
    <property type="evidence" value="ECO:0007669"/>
    <property type="project" value="InterPro"/>
</dbReference>
<feature type="transmembrane region" description="Helical" evidence="7">
    <location>
        <begin position="284"/>
        <end position="309"/>
    </location>
</feature>
<feature type="transmembrane region" description="Helical" evidence="7">
    <location>
        <begin position="128"/>
        <end position="148"/>
    </location>
</feature>
<proteinExistence type="inferred from homology"/>
<gene>
    <name evidence="9" type="ORF">DQG23_38810</name>
</gene>
<protein>
    <submittedName>
        <fullName evidence="9">Sugar ABC transporter permease</fullName>
    </submittedName>
</protein>
<reference evidence="9 10" key="1">
    <citation type="journal article" date="2009" name="Int. J. Syst. Evol. Microbiol.">
        <title>Paenibacillus contaminans sp. nov., isolated from a contaminated laboratory plate.</title>
        <authorList>
            <person name="Chou J.H."/>
            <person name="Lee J.H."/>
            <person name="Lin M.C."/>
            <person name="Chang P.S."/>
            <person name="Arun A.B."/>
            <person name="Young C.C."/>
            <person name="Chen W.M."/>
        </authorList>
    </citation>
    <scope>NUCLEOTIDE SEQUENCE [LARGE SCALE GENOMIC DNA]</scope>
    <source>
        <strain evidence="9 10">CKOBP-6</strain>
    </source>
</reference>
<dbReference type="InterPro" id="IPR050809">
    <property type="entry name" value="UgpAE/MalFG_permease"/>
</dbReference>
<evidence type="ECO:0000256" key="7">
    <source>
        <dbReference type="RuleBase" id="RU363032"/>
    </source>
</evidence>